<keyword evidence="2" id="KW-1185">Reference proteome</keyword>
<organism evidence="1 2">
    <name type="scientific">Eumeta variegata</name>
    <name type="common">Bagworm moth</name>
    <name type="synonym">Eumeta japonica</name>
    <dbReference type="NCBI Taxonomy" id="151549"/>
    <lineage>
        <taxon>Eukaryota</taxon>
        <taxon>Metazoa</taxon>
        <taxon>Ecdysozoa</taxon>
        <taxon>Arthropoda</taxon>
        <taxon>Hexapoda</taxon>
        <taxon>Insecta</taxon>
        <taxon>Pterygota</taxon>
        <taxon>Neoptera</taxon>
        <taxon>Endopterygota</taxon>
        <taxon>Lepidoptera</taxon>
        <taxon>Glossata</taxon>
        <taxon>Ditrysia</taxon>
        <taxon>Tineoidea</taxon>
        <taxon>Psychidae</taxon>
        <taxon>Oiketicinae</taxon>
        <taxon>Eumeta</taxon>
    </lineage>
</organism>
<dbReference type="EMBL" id="BGZK01002374">
    <property type="protein sequence ID" value="GBP93425.1"/>
    <property type="molecule type" value="Genomic_DNA"/>
</dbReference>
<gene>
    <name evidence="1" type="ORF">EVAR_50317_1</name>
</gene>
<proteinExistence type="predicted"/>
<comment type="caution">
    <text evidence="1">The sequence shown here is derived from an EMBL/GenBank/DDBJ whole genome shotgun (WGS) entry which is preliminary data.</text>
</comment>
<name>A0A4C2A362_EUMVA</name>
<sequence>MEICAERITNSSYLDCGRWSTDVRRAEVSSMRGFNRMERTVARDVMLAVAGRQAMCAAESAPTPPPHPRHYRSSYRVLPSPSFFMTP</sequence>
<accession>A0A4C2A362</accession>
<dbReference type="AlphaFoldDB" id="A0A4C2A362"/>
<evidence type="ECO:0000313" key="1">
    <source>
        <dbReference type="EMBL" id="GBP93425.1"/>
    </source>
</evidence>
<reference evidence="1 2" key="1">
    <citation type="journal article" date="2019" name="Commun. Biol.">
        <title>The bagworm genome reveals a unique fibroin gene that provides high tensile strength.</title>
        <authorList>
            <person name="Kono N."/>
            <person name="Nakamura H."/>
            <person name="Ohtoshi R."/>
            <person name="Tomita M."/>
            <person name="Numata K."/>
            <person name="Arakawa K."/>
        </authorList>
    </citation>
    <scope>NUCLEOTIDE SEQUENCE [LARGE SCALE GENOMIC DNA]</scope>
</reference>
<dbReference type="Proteomes" id="UP000299102">
    <property type="component" value="Unassembled WGS sequence"/>
</dbReference>
<protein>
    <submittedName>
        <fullName evidence="1">Uncharacterized protein</fullName>
    </submittedName>
</protein>
<evidence type="ECO:0000313" key="2">
    <source>
        <dbReference type="Proteomes" id="UP000299102"/>
    </source>
</evidence>